<dbReference type="Gene3D" id="3.40.960.10">
    <property type="entry name" value="VSR Endonuclease"/>
    <property type="match status" value="1"/>
</dbReference>
<evidence type="ECO:0000313" key="3">
    <source>
        <dbReference type="Proteomes" id="UP000195787"/>
    </source>
</evidence>
<dbReference type="RefSeq" id="WP_159456983.1">
    <property type="nucleotide sequence ID" value="NZ_FUHU01000044.1"/>
</dbReference>
<dbReference type="AlphaFoldDB" id="A0A1R4GH41"/>
<evidence type="ECO:0000259" key="1">
    <source>
        <dbReference type="Pfam" id="PF18741"/>
    </source>
</evidence>
<dbReference type="EMBL" id="FUHU01000044">
    <property type="protein sequence ID" value="SJM67262.1"/>
    <property type="molecule type" value="Genomic_DNA"/>
</dbReference>
<keyword evidence="3" id="KW-1185">Reference proteome</keyword>
<protein>
    <recommendedName>
        <fullName evidence="1">Restriction endonuclease type II-like domain-containing protein</fullName>
    </recommendedName>
</protein>
<dbReference type="Proteomes" id="UP000195787">
    <property type="component" value="Unassembled WGS sequence"/>
</dbReference>
<name>A0A1R4GH41_9MICO</name>
<dbReference type="SUPFAM" id="SSF52980">
    <property type="entry name" value="Restriction endonuclease-like"/>
    <property type="match status" value="1"/>
</dbReference>
<reference evidence="2 3" key="1">
    <citation type="submission" date="2017-02" db="EMBL/GenBank/DDBJ databases">
        <authorList>
            <person name="Peterson S.W."/>
        </authorList>
    </citation>
    <scope>NUCLEOTIDE SEQUENCE [LARGE SCALE GENOMIC DNA]</scope>
    <source>
        <strain evidence="2 3">LMG 22410</strain>
    </source>
</reference>
<dbReference type="GeneID" id="303173889"/>
<dbReference type="OrthoDB" id="2594539at2"/>
<sequence>MPETTKLHMRAADHITVKHSSCRPFGANPPVVSAVDDIDTATRSAARCLNDEQFVVVLDSLLHLKRATEHQLRTWLRQAPLRVQRLVDMTAEAEAGTETMTRLRLRAKGVRARTQVWLAADCRVDLLIGDRLVIECDSERWHGSWEARERDLARDRMLVAKGFLVIRLSYRQIHDQWPLIERDLLQIIRDRRHVWPRQRTEVGLSGAPRG</sequence>
<gene>
    <name evidence="2" type="ORF">CZ674_11795</name>
</gene>
<evidence type="ECO:0000313" key="2">
    <source>
        <dbReference type="EMBL" id="SJM67262.1"/>
    </source>
</evidence>
<dbReference type="InterPro" id="IPR049468">
    <property type="entry name" value="Restrct_endonuc-II-like_dom"/>
</dbReference>
<dbReference type="Pfam" id="PF18741">
    <property type="entry name" value="MTES_1575"/>
    <property type="match status" value="1"/>
</dbReference>
<dbReference type="InterPro" id="IPR011335">
    <property type="entry name" value="Restrct_endonuc-II-like"/>
</dbReference>
<proteinExistence type="predicted"/>
<organism evidence="2 3">
    <name type="scientific">Agrococcus casei LMG 22410</name>
    <dbReference type="NCBI Taxonomy" id="1255656"/>
    <lineage>
        <taxon>Bacteria</taxon>
        <taxon>Bacillati</taxon>
        <taxon>Actinomycetota</taxon>
        <taxon>Actinomycetes</taxon>
        <taxon>Micrococcales</taxon>
        <taxon>Microbacteriaceae</taxon>
        <taxon>Agrococcus</taxon>
    </lineage>
</organism>
<accession>A0A1R4GH41</accession>
<feature type="domain" description="Restriction endonuclease type II-like" evidence="1">
    <location>
        <begin position="104"/>
        <end position="171"/>
    </location>
</feature>